<reference evidence="1 2" key="1">
    <citation type="journal article" date="2014" name="Genome Announc.">
        <title>Draft Genome Sequence of Lysobacter capsici AZ78, a Bacterium Antagonistic to Plant-Pathogenic Oomycetes.</title>
        <authorList>
            <person name="Puopolo G."/>
            <person name="Sonego P."/>
            <person name="Engelen K."/>
            <person name="Pertot I."/>
        </authorList>
    </citation>
    <scope>NUCLEOTIDE SEQUENCE [LARGE SCALE GENOMIC DNA]</scope>
    <source>
        <strain evidence="1 2">AZ78</strain>
    </source>
</reference>
<comment type="caution">
    <text evidence="1">The sequence shown here is derived from an EMBL/GenBank/DDBJ whole genome shotgun (WGS) entry which is preliminary data.</text>
</comment>
<dbReference type="EMBL" id="JAJA02000001">
    <property type="protein sequence ID" value="KWS05173.1"/>
    <property type="molecule type" value="Genomic_DNA"/>
</dbReference>
<protein>
    <submittedName>
        <fullName evidence="1">Uncharacterized protein</fullName>
    </submittedName>
</protein>
<sequence>MDYTQYYSYEYDVRESYLEAAVHGSSRNTNFKATITVS</sequence>
<dbReference type="Proteomes" id="UP000023435">
    <property type="component" value="Unassembled WGS sequence"/>
</dbReference>
<keyword evidence="2" id="KW-1185">Reference proteome</keyword>
<accession>A0A108U9R8</accession>
<proteinExistence type="predicted"/>
<organism evidence="1 2">
    <name type="scientific">Lysobacter capsici AZ78</name>
    <dbReference type="NCBI Taxonomy" id="1444315"/>
    <lineage>
        <taxon>Bacteria</taxon>
        <taxon>Pseudomonadati</taxon>
        <taxon>Pseudomonadota</taxon>
        <taxon>Gammaproteobacteria</taxon>
        <taxon>Lysobacterales</taxon>
        <taxon>Lysobacteraceae</taxon>
        <taxon>Lysobacter</taxon>
    </lineage>
</organism>
<evidence type="ECO:0000313" key="1">
    <source>
        <dbReference type="EMBL" id="KWS05173.1"/>
    </source>
</evidence>
<name>A0A108U9R8_9GAMM</name>
<evidence type="ECO:0000313" key="2">
    <source>
        <dbReference type="Proteomes" id="UP000023435"/>
    </source>
</evidence>
<dbReference type="AlphaFoldDB" id="A0A108U9R8"/>
<gene>
    <name evidence="1" type="ORF">AZ78_2724</name>
</gene>